<feature type="binding site" evidence="11">
    <location>
        <position position="76"/>
    </location>
    <ligand>
        <name>Na(+)</name>
        <dbReference type="ChEBI" id="CHEBI:29101"/>
        <note>structural</note>
    </ligand>
</feature>
<proteinExistence type="inferred from homology"/>
<dbReference type="GO" id="GO:0005886">
    <property type="term" value="C:plasma membrane"/>
    <property type="evidence" value="ECO:0007669"/>
    <property type="project" value="UniProtKB-SubCell"/>
</dbReference>
<accession>A0A3L9MGA1</accession>
<dbReference type="PANTHER" id="PTHR28259">
    <property type="entry name" value="FLUORIDE EXPORT PROTEIN 1-RELATED"/>
    <property type="match status" value="1"/>
</dbReference>
<name>A0A3L9MGA1_9FLAO</name>
<keyword evidence="11" id="KW-0479">Metal-binding</keyword>
<comment type="function">
    <text evidence="11">Fluoride-specific ion channel. Important for reducing fluoride concentration in the cell, thus reducing its toxicity.</text>
</comment>
<dbReference type="AlphaFoldDB" id="A0A3L9MGA1"/>
<comment type="subcellular location">
    <subcellularLocation>
        <location evidence="1 11">Cell membrane</location>
        <topology evidence="1 11">Multi-pass membrane protein</topology>
    </subcellularLocation>
</comment>
<dbReference type="GO" id="GO:0062054">
    <property type="term" value="F:fluoride channel activity"/>
    <property type="evidence" value="ECO:0007669"/>
    <property type="project" value="UniProtKB-UniRule"/>
</dbReference>
<feature type="transmembrane region" description="Helical" evidence="11">
    <location>
        <begin position="5"/>
        <end position="26"/>
    </location>
</feature>
<evidence type="ECO:0000256" key="11">
    <source>
        <dbReference type="HAMAP-Rule" id="MF_00454"/>
    </source>
</evidence>
<keyword evidence="11" id="KW-0915">Sodium</keyword>
<dbReference type="NCBIfam" id="TIGR00494">
    <property type="entry name" value="crcB"/>
    <property type="match status" value="1"/>
</dbReference>
<protein>
    <recommendedName>
        <fullName evidence="11">Fluoride-specific ion channel FluC</fullName>
    </recommendedName>
</protein>
<dbReference type="OrthoDB" id="9815830at2"/>
<evidence type="ECO:0000256" key="3">
    <source>
        <dbReference type="ARBA" id="ARBA00022519"/>
    </source>
</evidence>
<keyword evidence="8 11" id="KW-0407">Ion channel</keyword>
<gene>
    <name evidence="11 12" type="primary">crcB</name>
    <name evidence="11" type="synonym">fluC</name>
    <name evidence="12" type="ORF">EAH69_03455</name>
</gene>
<dbReference type="HAMAP" id="MF_00454">
    <property type="entry name" value="FluC"/>
    <property type="match status" value="1"/>
</dbReference>
<keyword evidence="4 11" id="KW-0812">Transmembrane</keyword>
<keyword evidence="2 11" id="KW-1003">Cell membrane</keyword>
<feature type="transmembrane region" description="Helical" evidence="11">
    <location>
        <begin position="66"/>
        <end position="85"/>
    </location>
</feature>
<evidence type="ECO:0000313" key="12">
    <source>
        <dbReference type="EMBL" id="RLZ11983.1"/>
    </source>
</evidence>
<keyword evidence="3" id="KW-0997">Cell inner membrane</keyword>
<organism evidence="12 13">
    <name type="scientific">Faecalibacter macacae</name>
    <dbReference type="NCBI Taxonomy" id="1859289"/>
    <lineage>
        <taxon>Bacteria</taxon>
        <taxon>Pseudomonadati</taxon>
        <taxon>Bacteroidota</taxon>
        <taxon>Flavobacteriia</taxon>
        <taxon>Flavobacteriales</taxon>
        <taxon>Weeksellaceae</taxon>
        <taxon>Faecalibacter</taxon>
    </lineage>
</organism>
<evidence type="ECO:0000256" key="6">
    <source>
        <dbReference type="ARBA" id="ARBA00023065"/>
    </source>
</evidence>
<sequence>MLKSILLVGIGGALGSILRYLITIGIKQLVTISFPIATFSINILGCLLIGILYGISEKNNLGNSDLNTLLIVGFCGGFTTFSTFANENYNLFHQQNFFMPLLYIASSIILGILAVRIGYKIIL</sequence>
<dbReference type="GO" id="GO:0140114">
    <property type="term" value="P:cellular detoxification of fluoride"/>
    <property type="evidence" value="ECO:0007669"/>
    <property type="project" value="UniProtKB-UniRule"/>
</dbReference>
<comment type="caution">
    <text evidence="12">The sequence shown here is derived from an EMBL/GenBank/DDBJ whole genome shotgun (WGS) entry which is preliminary data.</text>
</comment>
<evidence type="ECO:0000256" key="5">
    <source>
        <dbReference type="ARBA" id="ARBA00022989"/>
    </source>
</evidence>
<dbReference type="Pfam" id="PF02537">
    <property type="entry name" value="CRCB"/>
    <property type="match status" value="1"/>
</dbReference>
<evidence type="ECO:0000256" key="8">
    <source>
        <dbReference type="ARBA" id="ARBA00023303"/>
    </source>
</evidence>
<evidence type="ECO:0000313" key="13">
    <source>
        <dbReference type="Proteomes" id="UP000275348"/>
    </source>
</evidence>
<dbReference type="Proteomes" id="UP000275348">
    <property type="component" value="Unassembled WGS sequence"/>
</dbReference>
<evidence type="ECO:0000256" key="1">
    <source>
        <dbReference type="ARBA" id="ARBA00004651"/>
    </source>
</evidence>
<feature type="transmembrane region" description="Helical" evidence="11">
    <location>
        <begin position="97"/>
        <end position="119"/>
    </location>
</feature>
<dbReference type="EMBL" id="RDOJ01000003">
    <property type="protein sequence ID" value="RLZ11983.1"/>
    <property type="molecule type" value="Genomic_DNA"/>
</dbReference>
<dbReference type="GO" id="GO:0046872">
    <property type="term" value="F:metal ion binding"/>
    <property type="evidence" value="ECO:0007669"/>
    <property type="project" value="UniProtKB-KW"/>
</dbReference>
<evidence type="ECO:0000256" key="10">
    <source>
        <dbReference type="ARBA" id="ARBA00035585"/>
    </source>
</evidence>
<evidence type="ECO:0000256" key="2">
    <source>
        <dbReference type="ARBA" id="ARBA00022475"/>
    </source>
</evidence>
<keyword evidence="5 11" id="KW-1133">Transmembrane helix</keyword>
<evidence type="ECO:0000256" key="7">
    <source>
        <dbReference type="ARBA" id="ARBA00023136"/>
    </source>
</evidence>
<reference evidence="12 13" key="1">
    <citation type="submission" date="2018-10" db="EMBL/GenBank/DDBJ databases">
        <authorList>
            <person name="Chen X."/>
        </authorList>
    </citation>
    <scope>NUCLEOTIDE SEQUENCE [LARGE SCALE GENOMIC DNA]</scope>
    <source>
        <strain evidence="12 13">YIM 102668</strain>
    </source>
</reference>
<keyword evidence="13" id="KW-1185">Reference proteome</keyword>
<keyword evidence="6 11" id="KW-0406">Ion transport</keyword>
<evidence type="ECO:0000256" key="9">
    <source>
        <dbReference type="ARBA" id="ARBA00035120"/>
    </source>
</evidence>
<dbReference type="RefSeq" id="WP_121933792.1">
    <property type="nucleotide sequence ID" value="NZ_RDOJ01000003.1"/>
</dbReference>
<evidence type="ECO:0000256" key="4">
    <source>
        <dbReference type="ARBA" id="ARBA00022692"/>
    </source>
</evidence>
<comment type="catalytic activity">
    <reaction evidence="10">
        <text>fluoride(in) = fluoride(out)</text>
        <dbReference type="Rhea" id="RHEA:76159"/>
        <dbReference type="ChEBI" id="CHEBI:17051"/>
    </reaction>
    <physiologicalReaction direction="left-to-right" evidence="10">
        <dbReference type="Rhea" id="RHEA:76160"/>
    </physiologicalReaction>
</comment>
<keyword evidence="7 11" id="KW-0472">Membrane</keyword>
<comment type="similarity">
    <text evidence="9 11">Belongs to the fluoride channel Fluc/FEX (TC 1.A.43) family.</text>
</comment>
<keyword evidence="11" id="KW-0813">Transport</keyword>
<dbReference type="PANTHER" id="PTHR28259:SF1">
    <property type="entry name" value="FLUORIDE EXPORT PROTEIN 1-RELATED"/>
    <property type="match status" value="1"/>
</dbReference>
<dbReference type="InterPro" id="IPR003691">
    <property type="entry name" value="FluC"/>
</dbReference>
<feature type="binding site" evidence="11">
    <location>
        <position position="79"/>
    </location>
    <ligand>
        <name>Na(+)</name>
        <dbReference type="ChEBI" id="CHEBI:29101"/>
        <note>structural</note>
    </ligand>
</feature>
<feature type="transmembrane region" description="Helical" evidence="11">
    <location>
        <begin position="32"/>
        <end position="54"/>
    </location>
</feature>
<comment type="activity regulation">
    <text evidence="11">Na(+) is not transported, but it plays an essential structural role and its presence is essential for fluoride channel function.</text>
</comment>